<evidence type="ECO:0000313" key="2">
    <source>
        <dbReference type="Proteomes" id="UP001386955"/>
    </source>
</evidence>
<evidence type="ECO:0000313" key="1">
    <source>
        <dbReference type="EMBL" id="KAK7386845.1"/>
    </source>
</evidence>
<comment type="caution">
    <text evidence="1">The sequence shown here is derived from an EMBL/GenBank/DDBJ whole genome shotgun (WGS) entry which is preliminary data.</text>
</comment>
<protein>
    <submittedName>
        <fullName evidence="1">Uncharacterized protein</fullName>
    </submittedName>
</protein>
<reference evidence="1 2" key="1">
    <citation type="submission" date="2024-01" db="EMBL/GenBank/DDBJ databases">
        <title>The genomes of 5 underutilized Papilionoideae crops provide insights into root nodulation and disease resistanc.</title>
        <authorList>
            <person name="Jiang F."/>
        </authorList>
    </citation>
    <scope>NUCLEOTIDE SEQUENCE [LARGE SCALE GENOMIC DNA]</scope>
    <source>
        <strain evidence="1">DUOXIRENSHENG_FW03</strain>
        <tissue evidence="1">Leaves</tissue>
    </source>
</reference>
<accession>A0AAN9S0B8</accession>
<name>A0AAN9S0B8_PSOTE</name>
<dbReference type="AlphaFoldDB" id="A0AAN9S0B8"/>
<keyword evidence="2" id="KW-1185">Reference proteome</keyword>
<sequence length="81" mass="9242">MVPFDILKLVDLEESIASILVNHADLGCALKLPKKFVSVCHFHSCWGQHEEVLEKGVEVVEMEEKEEVEKLKKMKGSYKTL</sequence>
<dbReference type="Proteomes" id="UP001386955">
    <property type="component" value="Unassembled WGS sequence"/>
</dbReference>
<gene>
    <name evidence="1" type="ORF">VNO78_27183</name>
</gene>
<organism evidence="1 2">
    <name type="scientific">Psophocarpus tetragonolobus</name>
    <name type="common">Winged bean</name>
    <name type="synonym">Dolichos tetragonolobus</name>
    <dbReference type="NCBI Taxonomy" id="3891"/>
    <lineage>
        <taxon>Eukaryota</taxon>
        <taxon>Viridiplantae</taxon>
        <taxon>Streptophyta</taxon>
        <taxon>Embryophyta</taxon>
        <taxon>Tracheophyta</taxon>
        <taxon>Spermatophyta</taxon>
        <taxon>Magnoliopsida</taxon>
        <taxon>eudicotyledons</taxon>
        <taxon>Gunneridae</taxon>
        <taxon>Pentapetalae</taxon>
        <taxon>rosids</taxon>
        <taxon>fabids</taxon>
        <taxon>Fabales</taxon>
        <taxon>Fabaceae</taxon>
        <taxon>Papilionoideae</taxon>
        <taxon>50 kb inversion clade</taxon>
        <taxon>NPAAA clade</taxon>
        <taxon>indigoferoid/millettioid clade</taxon>
        <taxon>Phaseoleae</taxon>
        <taxon>Psophocarpus</taxon>
    </lineage>
</organism>
<dbReference type="EMBL" id="JAYMYS010000007">
    <property type="protein sequence ID" value="KAK7386845.1"/>
    <property type="molecule type" value="Genomic_DNA"/>
</dbReference>
<proteinExistence type="predicted"/>